<organism evidence="1 2">
    <name type="scientific">Aromia moschata</name>
    <dbReference type="NCBI Taxonomy" id="1265417"/>
    <lineage>
        <taxon>Eukaryota</taxon>
        <taxon>Metazoa</taxon>
        <taxon>Ecdysozoa</taxon>
        <taxon>Arthropoda</taxon>
        <taxon>Hexapoda</taxon>
        <taxon>Insecta</taxon>
        <taxon>Pterygota</taxon>
        <taxon>Neoptera</taxon>
        <taxon>Endopterygota</taxon>
        <taxon>Coleoptera</taxon>
        <taxon>Polyphaga</taxon>
        <taxon>Cucujiformia</taxon>
        <taxon>Chrysomeloidea</taxon>
        <taxon>Cerambycidae</taxon>
        <taxon>Cerambycinae</taxon>
        <taxon>Callichromatini</taxon>
        <taxon>Aromia</taxon>
    </lineage>
</organism>
<name>A0AAV8YCB7_9CUCU</name>
<keyword evidence="2" id="KW-1185">Reference proteome</keyword>
<comment type="caution">
    <text evidence="1">The sequence shown here is derived from an EMBL/GenBank/DDBJ whole genome shotgun (WGS) entry which is preliminary data.</text>
</comment>
<evidence type="ECO:0000313" key="2">
    <source>
        <dbReference type="Proteomes" id="UP001162162"/>
    </source>
</evidence>
<dbReference type="AlphaFoldDB" id="A0AAV8YCB7"/>
<protein>
    <submittedName>
        <fullName evidence="1">Uncharacterized protein</fullName>
    </submittedName>
</protein>
<accession>A0AAV8YCB7</accession>
<reference evidence="1" key="1">
    <citation type="journal article" date="2023" name="Insect Mol. Biol.">
        <title>Genome sequencing provides insights into the evolution of gene families encoding plant cell wall-degrading enzymes in longhorned beetles.</title>
        <authorList>
            <person name="Shin N.R."/>
            <person name="Okamura Y."/>
            <person name="Kirsch R."/>
            <person name="Pauchet Y."/>
        </authorList>
    </citation>
    <scope>NUCLEOTIDE SEQUENCE</scope>
    <source>
        <strain evidence="1">AMC_N1</strain>
    </source>
</reference>
<dbReference type="Proteomes" id="UP001162162">
    <property type="component" value="Unassembled WGS sequence"/>
</dbReference>
<proteinExistence type="predicted"/>
<sequence length="597" mass="69309">MNSTEIGHRQTKYKKGGKAGVEGIAYQINLLIILLLKGLKLEEEWYLSTENKEAGKFDDLVFESAEGGVFVQAKHKENTEKKITLDGLLSTNTKNDDFSLPKYFFSYLEISEKFKTKSLIIATNIDLKIDANIEKYTIKQSLTEEDALYYEGSESASLYVFNDSILDQLKENIEKYYEENLQRKNISKEVICDVNITKFLEYLQFLTNYPVKGNLDAAVETVISETDLARNLDSKTAYNYMYRKIQDWFTQKKGVYLTKAYAKALICEIRTNSYCNALEKIDVHFDNYELPVKDPNKRVWHFVSQKDHIVDLMKLYRTLRKRNDKEFLLIIPEHDENTINLMIEAFELPSYVYLIIACSENSHDFVTEEDCDKLSNVLNSHDYKKLVILSEEDNELAEYFREMNLYQAVQEEVAFSDLDEESQKKLIKGKNVVFQGKDTSLAELLTLSGTEWNELIDSEMLIKLFRSEKIMVGSKVEALSENIKQYYINRTFNSTTENFPEKRLCDLDKIDKITLVSDSSGMGKSTVFTRLANALKEKYSNLWVTKVDINSYTKILSEFREAKVDFISITQLLNSQEETRLKTTFEKKLFPIQIECC</sequence>
<evidence type="ECO:0000313" key="1">
    <source>
        <dbReference type="EMBL" id="KAJ8948533.1"/>
    </source>
</evidence>
<dbReference type="EMBL" id="JAPWTK010000135">
    <property type="protein sequence ID" value="KAJ8948533.1"/>
    <property type="molecule type" value="Genomic_DNA"/>
</dbReference>
<gene>
    <name evidence="1" type="ORF">NQ318_000073</name>
</gene>